<proteinExistence type="predicted"/>
<dbReference type="EMBL" id="GBXM01065721">
    <property type="protein sequence ID" value="JAH42856.1"/>
    <property type="molecule type" value="Transcribed_RNA"/>
</dbReference>
<reference evidence="1" key="1">
    <citation type="submission" date="2014-11" db="EMBL/GenBank/DDBJ databases">
        <authorList>
            <person name="Amaro Gonzalez C."/>
        </authorList>
    </citation>
    <scope>NUCLEOTIDE SEQUENCE</scope>
</reference>
<dbReference type="AlphaFoldDB" id="A0A0E9SNH2"/>
<name>A0A0E9SNH2_ANGAN</name>
<evidence type="ECO:0000313" key="1">
    <source>
        <dbReference type="EMBL" id="JAH42856.1"/>
    </source>
</evidence>
<reference evidence="1" key="2">
    <citation type="journal article" date="2015" name="Fish Shellfish Immunol.">
        <title>Early steps in the European eel (Anguilla anguilla)-Vibrio vulnificus interaction in the gills: Role of the RtxA13 toxin.</title>
        <authorList>
            <person name="Callol A."/>
            <person name="Pajuelo D."/>
            <person name="Ebbesson L."/>
            <person name="Teles M."/>
            <person name="MacKenzie S."/>
            <person name="Amaro C."/>
        </authorList>
    </citation>
    <scope>NUCLEOTIDE SEQUENCE</scope>
</reference>
<sequence length="48" mass="5212">MESKLLVCTLANVRFDNGRGNNVLFASHALPQCGKHLSKTADICIDLP</sequence>
<protein>
    <submittedName>
        <fullName evidence="1">Uncharacterized protein</fullName>
    </submittedName>
</protein>
<accession>A0A0E9SNH2</accession>
<organism evidence="1">
    <name type="scientific">Anguilla anguilla</name>
    <name type="common">European freshwater eel</name>
    <name type="synonym">Muraena anguilla</name>
    <dbReference type="NCBI Taxonomy" id="7936"/>
    <lineage>
        <taxon>Eukaryota</taxon>
        <taxon>Metazoa</taxon>
        <taxon>Chordata</taxon>
        <taxon>Craniata</taxon>
        <taxon>Vertebrata</taxon>
        <taxon>Euteleostomi</taxon>
        <taxon>Actinopterygii</taxon>
        <taxon>Neopterygii</taxon>
        <taxon>Teleostei</taxon>
        <taxon>Anguilliformes</taxon>
        <taxon>Anguillidae</taxon>
        <taxon>Anguilla</taxon>
    </lineage>
</organism>